<proteinExistence type="predicted"/>
<evidence type="ECO:0000313" key="1">
    <source>
        <dbReference type="EMBL" id="GLG05701.1"/>
    </source>
</evidence>
<dbReference type="InterPro" id="IPR035093">
    <property type="entry name" value="RelE/ParE_toxin_dom_sf"/>
</dbReference>
<protein>
    <recommendedName>
        <fullName evidence="3">Type II toxin-antitoxin system RelE/ParE family toxin</fullName>
    </recommendedName>
</protein>
<name>A0A9W6CD74_9FIRM</name>
<dbReference type="Proteomes" id="UP001145145">
    <property type="component" value="Unassembled WGS sequence"/>
</dbReference>
<dbReference type="EMBL" id="BSBO01000035">
    <property type="protein sequence ID" value="GLG05701.1"/>
    <property type="molecule type" value="Genomic_DNA"/>
</dbReference>
<evidence type="ECO:0000313" key="2">
    <source>
        <dbReference type="Proteomes" id="UP001145145"/>
    </source>
</evidence>
<sequence>MMGKRIVEITQTALDDMEGIYDYIADVLLAAENAMGQYNRIADAILTLESNPERCPVFEVERNDLGECAEW</sequence>
<evidence type="ECO:0008006" key="3">
    <source>
        <dbReference type="Google" id="ProtNLM"/>
    </source>
</evidence>
<reference evidence="1 2" key="1">
    <citation type="journal article" date="2023" name="Int. J. Syst. Evol. Microbiol.">
        <title>Sellimonas catena sp. nov., isolated from human faeces.</title>
        <authorList>
            <person name="Hisatomi A."/>
            <person name="Ohkuma M."/>
            <person name="Sakamoto M."/>
        </authorList>
    </citation>
    <scope>NUCLEOTIDE SEQUENCE [LARGE SCALE GENOMIC DNA]</scope>
    <source>
        <strain evidence="1 2">12EGH17</strain>
    </source>
</reference>
<dbReference type="AlphaFoldDB" id="A0A9W6CD74"/>
<accession>A0A9W6CD74</accession>
<comment type="caution">
    <text evidence="1">The sequence shown here is derived from an EMBL/GenBank/DDBJ whole genome shotgun (WGS) entry which is preliminary data.</text>
</comment>
<keyword evidence="2" id="KW-1185">Reference proteome</keyword>
<organism evidence="1 2">
    <name type="scientific">Sellimonas catena</name>
    <dbReference type="NCBI Taxonomy" id="2994035"/>
    <lineage>
        <taxon>Bacteria</taxon>
        <taxon>Bacillati</taxon>
        <taxon>Bacillota</taxon>
        <taxon>Clostridia</taxon>
        <taxon>Lachnospirales</taxon>
        <taxon>Lachnospiraceae</taxon>
        <taxon>Sellimonas</taxon>
    </lineage>
</organism>
<dbReference type="Gene3D" id="3.30.2310.20">
    <property type="entry name" value="RelE-like"/>
    <property type="match status" value="1"/>
</dbReference>
<gene>
    <name evidence="1" type="ORF">Selli1_28750</name>
</gene>